<dbReference type="Pfam" id="PF07120">
    <property type="entry name" value="DUF1376"/>
    <property type="match status" value="1"/>
</dbReference>
<sequence>MPRRPWFPFNPSDYLADTRLLTLEAHGLYFLLLQHHWIQERLPDCPKDLAKLTGQDPRRFKRCFKEISQYFESANGYLTNKRMVSEIEKAKEKTEKARGSADARWHGNDANAMRSHAAQECERNANQNQQPTLNTTYVGATTNFEFDETVAREVARFVAGKLNPRTEKNREICWRAGYVVATGHVTREVIENALRAVAEVRPKNPFTYLFGCIRQRAGIPTKEVDDVWNNAPETPPRRVKGDQPPPSPNSDAAMNAPRNKLADDIRRIG</sequence>
<organism evidence="2 3">
    <name type="scientific">Neorhodopirellula lusitana</name>
    <dbReference type="NCBI Taxonomy" id="445327"/>
    <lineage>
        <taxon>Bacteria</taxon>
        <taxon>Pseudomonadati</taxon>
        <taxon>Planctomycetota</taxon>
        <taxon>Planctomycetia</taxon>
        <taxon>Pirellulales</taxon>
        <taxon>Pirellulaceae</taxon>
        <taxon>Neorhodopirellula</taxon>
    </lineage>
</organism>
<comment type="caution">
    <text evidence="2">The sequence shown here is derived from an EMBL/GenBank/DDBJ whole genome shotgun (WGS) entry which is preliminary data.</text>
</comment>
<dbReference type="EMBL" id="FXUG01000024">
    <property type="protein sequence ID" value="SMP77896.1"/>
    <property type="molecule type" value="Genomic_DNA"/>
</dbReference>
<accession>A0ABY1QTY3</accession>
<dbReference type="Proteomes" id="UP001158067">
    <property type="component" value="Unassembled WGS sequence"/>
</dbReference>
<protein>
    <submittedName>
        <fullName evidence="2">Uncharacterized conserved protein YdaU, DUF1376 family</fullName>
    </submittedName>
</protein>
<proteinExistence type="predicted"/>
<feature type="compositionally biased region" description="Basic and acidic residues" evidence="1">
    <location>
        <begin position="260"/>
        <end position="269"/>
    </location>
</feature>
<feature type="region of interest" description="Disordered" evidence="1">
    <location>
        <begin position="224"/>
        <end position="269"/>
    </location>
</feature>
<evidence type="ECO:0000256" key="1">
    <source>
        <dbReference type="SAM" id="MobiDB-lite"/>
    </source>
</evidence>
<name>A0ABY1QTY3_9BACT</name>
<reference evidence="2 3" key="1">
    <citation type="submission" date="2017-05" db="EMBL/GenBank/DDBJ databases">
        <authorList>
            <person name="Varghese N."/>
            <person name="Submissions S."/>
        </authorList>
    </citation>
    <scope>NUCLEOTIDE SEQUENCE [LARGE SCALE GENOMIC DNA]</scope>
    <source>
        <strain evidence="2 3">DSM 25457</strain>
    </source>
</reference>
<dbReference type="InterPro" id="IPR010781">
    <property type="entry name" value="DUF1376"/>
</dbReference>
<evidence type="ECO:0000313" key="3">
    <source>
        <dbReference type="Proteomes" id="UP001158067"/>
    </source>
</evidence>
<keyword evidence="3" id="KW-1185">Reference proteome</keyword>
<evidence type="ECO:0000313" key="2">
    <source>
        <dbReference type="EMBL" id="SMP77896.1"/>
    </source>
</evidence>
<gene>
    <name evidence="2" type="ORF">SAMN06265222_12412</name>
</gene>